<proteinExistence type="predicted"/>
<dbReference type="PROSITE" id="PS50088">
    <property type="entry name" value="ANK_REPEAT"/>
    <property type="match status" value="2"/>
</dbReference>
<feature type="region of interest" description="Disordered" evidence="2">
    <location>
        <begin position="143"/>
        <end position="181"/>
    </location>
</feature>
<dbReference type="Pfam" id="PF13637">
    <property type="entry name" value="Ank_4"/>
    <property type="match status" value="1"/>
</dbReference>
<dbReference type="EMBL" id="CALNXI010000454">
    <property type="protein sequence ID" value="CAH3027470.1"/>
    <property type="molecule type" value="Genomic_DNA"/>
</dbReference>
<dbReference type="InterPro" id="IPR036770">
    <property type="entry name" value="Ankyrin_rpt-contain_sf"/>
</dbReference>
<evidence type="ECO:0000256" key="1">
    <source>
        <dbReference type="PROSITE-ProRule" id="PRU00023"/>
    </source>
</evidence>
<evidence type="ECO:0000313" key="3">
    <source>
        <dbReference type="EMBL" id="CAH3027470.1"/>
    </source>
</evidence>
<feature type="region of interest" description="Disordered" evidence="2">
    <location>
        <begin position="266"/>
        <end position="291"/>
    </location>
</feature>
<dbReference type="PROSITE" id="PS50297">
    <property type="entry name" value="ANK_REP_REGION"/>
    <property type="match status" value="2"/>
</dbReference>
<feature type="compositionally biased region" description="Polar residues" evidence="2">
    <location>
        <begin position="266"/>
        <end position="276"/>
    </location>
</feature>
<comment type="caution">
    <text evidence="3">The sequence shown here is derived from an EMBL/GenBank/DDBJ whole genome shotgun (WGS) entry which is preliminary data.</text>
</comment>
<feature type="compositionally biased region" description="Polar residues" evidence="2">
    <location>
        <begin position="164"/>
        <end position="181"/>
    </location>
</feature>
<dbReference type="InterPro" id="IPR002110">
    <property type="entry name" value="Ankyrin_rpt"/>
</dbReference>
<dbReference type="SMART" id="SM00248">
    <property type="entry name" value="ANK"/>
    <property type="match status" value="2"/>
</dbReference>
<feature type="repeat" description="ANK" evidence="1">
    <location>
        <begin position="989"/>
        <end position="1021"/>
    </location>
</feature>
<accession>A0ABN8MFJ8</accession>
<organism evidence="3 4">
    <name type="scientific">Porites evermanni</name>
    <dbReference type="NCBI Taxonomy" id="104178"/>
    <lineage>
        <taxon>Eukaryota</taxon>
        <taxon>Metazoa</taxon>
        <taxon>Cnidaria</taxon>
        <taxon>Anthozoa</taxon>
        <taxon>Hexacorallia</taxon>
        <taxon>Scleractinia</taxon>
        <taxon>Fungiina</taxon>
        <taxon>Poritidae</taxon>
        <taxon>Porites</taxon>
    </lineage>
</organism>
<keyword evidence="1" id="KW-0040">ANK repeat</keyword>
<keyword evidence="4" id="KW-1185">Reference proteome</keyword>
<name>A0ABN8MFJ8_9CNID</name>
<feature type="compositionally biased region" description="Basic and acidic residues" evidence="2">
    <location>
        <begin position="751"/>
        <end position="774"/>
    </location>
</feature>
<gene>
    <name evidence="3" type="ORF">PEVE_00031625</name>
</gene>
<feature type="compositionally biased region" description="Acidic residues" evidence="2">
    <location>
        <begin position="73"/>
        <end position="91"/>
    </location>
</feature>
<feature type="region of interest" description="Disordered" evidence="2">
    <location>
        <begin position="751"/>
        <end position="776"/>
    </location>
</feature>
<feature type="repeat" description="ANK" evidence="1">
    <location>
        <begin position="1022"/>
        <end position="1054"/>
    </location>
</feature>
<feature type="region of interest" description="Disordered" evidence="2">
    <location>
        <begin position="576"/>
        <end position="628"/>
    </location>
</feature>
<sequence length="1079" mass="121807">MANDGKILDELHFLSRKIQSLEKKLETSLAIQEDLAASLLTEDSSSCATSAIMASRKFDRRNAFGSSCSEPFSSDDDHDGEDFDGTAEDEGKELQRSYLIIPVGSYKDKESHTFPSKKQTFTWSEMDDNACKYISESALNGDKEIVNNPDVNDSDSNKSNISNTPVSSTNRASPLSQSRFVASERQMCTQWNRNDSETMNLEDCLLNSRGSHSIAYEPFEEQNRIAGAFDIEYDEDKKIISNEPNTTSSSSCRYGLTIGIATAKGSSQGTVLNGENSSREAPNRDDRYLGNSERLERGVKDEELKEQRAVTVQLRPLLQKSKAQSIYSSDEVTFDGICNDSSKSMYCDDVLTENKQGSNDQSPEISNYYKEKDKQLSFNEICVDFGSTEGDQTNYNFVDMYIQDVISSERNPVSLNANPDIYTSPINMVSGKQRVLTDYPLLAKNGKYESNVYLTDRMKPYQKGTQRFVQDEINYDTEGKEVIKMQMIHMSRIQRDYGPDSKLIDDERPSAHREHNGEKHSVARNHFMSRNVNMNNVSFGVNEAKPSSQYVNSHISQFADRVYGIIGYNNDYKTSDADSREATGGYKLQPKVSPNHPRFEQVAQSPDGRPHMNPRKDGLQTRETRSEMKLDDRGLCGDFQSKFPLDTDTLTESGFSETLLSAISDDVFFPATPNPHSENKPLSKPINLDRTSNIESSESESPYSSLTSVSSHSEQMYHGKLGSDSIHRFPGFEDRTRFVDPASPISFLEKKEKRSTVQTHIRDNDSTSDSENHMRSFRLSPLPRPVYAPTLHEPFLRDSDIVQREYAAGPRRVASPTSSVETSDLSMTDSICGFQYQCECQTGIPAVEDFRDELKAISKYVLNARRESSSTYRKPREKYFLDEEQDEMGIFDTHLQMKENDAVPMLVRVIVRLRKHFFGTIQSQTIYKVKNHHDSDINNNETLQEKQRGRRISFSPSAMLLSAIGENSAEEVREVIEKENIDVNQISPSGRSLLHKAAAAGDLESIHTLVQYGALVNIQDQDGFPPIHSALRKAHFKCAILLIEYGTDVGRYTSERVREFLEIKDMTRGHLPALLKTNL</sequence>
<feature type="compositionally biased region" description="Low complexity" evidence="2">
    <location>
        <begin position="693"/>
        <end position="714"/>
    </location>
</feature>
<reference evidence="3 4" key="1">
    <citation type="submission" date="2022-05" db="EMBL/GenBank/DDBJ databases">
        <authorList>
            <consortium name="Genoscope - CEA"/>
            <person name="William W."/>
        </authorList>
    </citation>
    <scope>NUCLEOTIDE SEQUENCE [LARGE SCALE GENOMIC DNA]</scope>
</reference>
<feature type="compositionally biased region" description="Basic and acidic residues" evidence="2">
    <location>
        <begin position="608"/>
        <end position="628"/>
    </location>
</feature>
<protein>
    <submittedName>
        <fullName evidence="3">Uncharacterized protein</fullName>
    </submittedName>
</protein>
<feature type="compositionally biased region" description="Basic and acidic residues" evidence="2">
    <location>
        <begin position="277"/>
        <end position="291"/>
    </location>
</feature>
<feature type="region of interest" description="Disordered" evidence="2">
    <location>
        <begin position="671"/>
        <end position="716"/>
    </location>
</feature>
<dbReference type="InterPro" id="IPR053080">
    <property type="entry name" value="PP1_regulatory_subunit_27"/>
</dbReference>
<evidence type="ECO:0000256" key="2">
    <source>
        <dbReference type="SAM" id="MobiDB-lite"/>
    </source>
</evidence>
<evidence type="ECO:0000313" key="4">
    <source>
        <dbReference type="Proteomes" id="UP001159427"/>
    </source>
</evidence>
<dbReference type="SUPFAM" id="SSF48403">
    <property type="entry name" value="Ankyrin repeat"/>
    <property type="match status" value="1"/>
</dbReference>
<feature type="region of interest" description="Disordered" evidence="2">
    <location>
        <begin position="67"/>
        <end position="91"/>
    </location>
</feature>
<dbReference type="PANTHER" id="PTHR46899">
    <property type="entry name" value="PROTEIN PHOSPHATASE 1 REGULATORY SUBUNIT 27"/>
    <property type="match status" value="1"/>
</dbReference>
<dbReference type="PANTHER" id="PTHR46899:SF3">
    <property type="entry name" value="PROTEIN PHOSPHATASE 1 REGULATORY SUBUNIT 27"/>
    <property type="match status" value="1"/>
</dbReference>
<dbReference type="Gene3D" id="1.25.40.20">
    <property type="entry name" value="Ankyrin repeat-containing domain"/>
    <property type="match status" value="1"/>
</dbReference>
<dbReference type="Proteomes" id="UP001159427">
    <property type="component" value="Unassembled WGS sequence"/>
</dbReference>